<dbReference type="Proteomes" id="UP000193642">
    <property type="component" value="Unassembled WGS sequence"/>
</dbReference>
<dbReference type="GO" id="GO:0030133">
    <property type="term" value="C:transport vesicle"/>
    <property type="evidence" value="ECO:0007669"/>
    <property type="project" value="TreeGrafter"/>
</dbReference>
<organism evidence="4 5">
    <name type="scientific">Rhizoclosmatium globosum</name>
    <dbReference type="NCBI Taxonomy" id="329046"/>
    <lineage>
        <taxon>Eukaryota</taxon>
        <taxon>Fungi</taxon>
        <taxon>Fungi incertae sedis</taxon>
        <taxon>Chytridiomycota</taxon>
        <taxon>Chytridiomycota incertae sedis</taxon>
        <taxon>Chytridiomycetes</taxon>
        <taxon>Chytridiales</taxon>
        <taxon>Chytriomycetaceae</taxon>
        <taxon>Rhizoclosmatium</taxon>
    </lineage>
</organism>
<dbReference type="InterPro" id="IPR003123">
    <property type="entry name" value="VPS9"/>
</dbReference>
<dbReference type="PROSITE" id="PS51205">
    <property type="entry name" value="VPS9"/>
    <property type="match status" value="1"/>
</dbReference>
<feature type="repeat" description="ANK" evidence="2">
    <location>
        <begin position="631"/>
        <end position="663"/>
    </location>
</feature>
<dbReference type="PROSITE" id="PS50297">
    <property type="entry name" value="ANK_REP_REGION"/>
    <property type="match status" value="2"/>
</dbReference>
<dbReference type="GO" id="GO:0005770">
    <property type="term" value="C:late endosome"/>
    <property type="evidence" value="ECO:0007669"/>
    <property type="project" value="TreeGrafter"/>
</dbReference>
<dbReference type="PROSITE" id="PS50088">
    <property type="entry name" value="ANK_REPEAT"/>
    <property type="match status" value="2"/>
</dbReference>
<dbReference type="OrthoDB" id="7464126at2759"/>
<dbReference type="EMBL" id="MCGO01000009">
    <property type="protein sequence ID" value="ORY49427.1"/>
    <property type="molecule type" value="Genomic_DNA"/>
</dbReference>
<evidence type="ECO:0000313" key="5">
    <source>
        <dbReference type="Proteomes" id="UP000193642"/>
    </source>
</evidence>
<sequence length="836" mass="92980">MVRLESNAFFAHFVKTSEFSLLKNSYARGDRQWILLVPQQSSLVGIDVGVAGFTAAHILVPTRDETTNTRHSLRRYRSLGLGSRRVDLGIGFLLVKDAFDSADVSQEVNILESVLYSENGVTFSILCISEPLSLPSPGILPPQEMHDSILSVARILGSVKNSRTNLTILDEINKEIDSFNDRVLEMQSLIAMGTEMKHTLDACFNIINKIEQKMLNAILEESDIQVETLYQLTETYVMENTYELTYFLISKELRQRDSEFAAAVISIESLDLVQLGISSRFGESLMRAVKEFSHISTLRTPFEKIKCLMKSIRLLNAKTTRRSSSPTRLNGDVVLSSDVLVPLLVLIVIRSNVQNLPSSLYYMQHFSFEHDVEGGEYGYALSSLEGVISYILTSSPGLAEVCAKNKELLGAIERSDVAALSSFMDASMNEVDESQRFLEIRSNVQGDGLLILACRVSSIDIVKLLLQKGLKATSQNYNLETSLHIAAVRGDSFILQLLLENNAKSSYDIFGYTPFLRCVENKHAGMTAFHLCRDEQTLSKLIELLGLSSINDRNNEGLTPLLHHCQRGNVDLVMALIQLPQVDYKAIDYAGRGVLHIAGFRGYTLIVEAVITRIEAESGTSAAFINALSVRGNTALHAAAEPGHFEVAKALIRGGAKAGVKNLEGKVAGDTAKEGEVREYLDSQVFLSRAKKEGIGKQGFKFSMSLKRLEEGSIFDVKRTLRDFEFFRQQILVEYPNVFLPTVTGIVAMDAPIASYTTILVRQLVNRLNEFLSYVLNHPSLMENILVWDFLSTQSLDKELDLRNAKQRSTDMLEMITSSFPPVVDGLEATQAKFTK</sequence>
<dbReference type="GO" id="GO:0005886">
    <property type="term" value="C:plasma membrane"/>
    <property type="evidence" value="ECO:0007669"/>
    <property type="project" value="TreeGrafter"/>
</dbReference>
<comment type="caution">
    <text evidence="4">The sequence shown here is derived from an EMBL/GenBank/DDBJ whole genome shotgun (WGS) entry which is preliminary data.</text>
</comment>
<dbReference type="SMART" id="SM00248">
    <property type="entry name" value="ANK"/>
    <property type="match status" value="5"/>
</dbReference>
<keyword evidence="5" id="KW-1185">Reference proteome</keyword>
<dbReference type="PANTHER" id="PTHR24170">
    <property type="entry name" value="ANKYRIN REPEAT DOMAIN-CONTAINING PROTEIN 27"/>
    <property type="match status" value="1"/>
</dbReference>
<dbReference type="InterPro" id="IPR051248">
    <property type="entry name" value="UPF0507/Ank_repeat_27"/>
</dbReference>
<proteinExistence type="inferred from homology"/>
<name>A0A1Y2CR41_9FUNG</name>
<evidence type="ECO:0000256" key="1">
    <source>
        <dbReference type="ARBA" id="ARBA00007428"/>
    </source>
</evidence>
<dbReference type="AlphaFoldDB" id="A0A1Y2CR41"/>
<dbReference type="Gene3D" id="3.30.1520.10">
    <property type="entry name" value="Phox-like domain"/>
    <property type="match status" value="1"/>
</dbReference>
<evidence type="ECO:0000313" key="4">
    <source>
        <dbReference type="EMBL" id="ORY49427.1"/>
    </source>
</evidence>
<dbReference type="Pfam" id="PF12796">
    <property type="entry name" value="Ank_2"/>
    <property type="match status" value="1"/>
</dbReference>
<dbReference type="SUPFAM" id="SSF48403">
    <property type="entry name" value="Ankyrin repeat"/>
    <property type="match status" value="1"/>
</dbReference>
<dbReference type="GO" id="GO:0035091">
    <property type="term" value="F:phosphatidylinositol binding"/>
    <property type="evidence" value="ECO:0007669"/>
    <property type="project" value="InterPro"/>
</dbReference>
<reference evidence="4 5" key="1">
    <citation type="submission" date="2016-07" db="EMBL/GenBank/DDBJ databases">
        <title>Pervasive Adenine N6-methylation of Active Genes in Fungi.</title>
        <authorList>
            <consortium name="DOE Joint Genome Institute"/>
            <person name="Mondo S.J."/>
            <person name="Dannebaum R.O."/>
            <person name="Kuo R.C."/>
            <person name="Labutti K."/>
            <person name="Haridas S."/>
            <person name="Kuo A."/>
            <person name="Salamov A."/>
            <person name="Ahrendt S.R."/>
            <person name="Lipzen A."/>
            <person name="Sullivan W."/>
            <person name="Andreopoulos W.B."/>
            <person name="Clum A."/>
            <person name="Lindquist E."/>
            <person name="Daum C."/>
            <person name="Ramamoorthy G.K."/>
            <person name="Gryganskyi A."/>
            <person name="Culley D."/>
            <person name="Magnuson J.K."/>
            <person name="James T.Y."/>
            <person name="O'Malley M.A."/>
            <person name="Stajich J.E."/>
            <person name="Spatafora J.W."/>
            <person name="Visel A."/>
            <person name="Grigoriev I.V."/>
        </authorList>
    </citation>
    <scope>NUCLEOTIDE SEQUENCE [LARGE SCALE GENOMIC DNA]</scope>
    <source>
        <strain evidence="4 5">JEL800</strain>
    </source>
</reference>
<dbReference type="SMART" id="SM00167">
    <property type="entry name" value="VPS9"/>
    <property type="match status" value="1"/>
</dbReference>
<dbReference type="GO" id="GO:0000149">
    <property type="term" value="F:SNARE binding"/>
    <property type="evidence" value="ECO:0007669"/>
    <property type="project" value="TreeGrafter"/>
</dbReference>
<dbReference type="PANTHER" id="PTHR24170:SF1">
    <property type="entry name" value="DOMAIN PROTEIN, PUTATIVE (AFU_ORTHOLOGUE AFUA_1G09870)-RELATED"/>
    <property type="match status" value="1"/>
</dbReference>
<dbReference type="SUPFAM" id="SSF64268">
    <property type="entry name" value="PX domain"/>
    <property type="match status" value="1"/>
</dbReference>
<gene>
    <name evidence="4" type="ORF">BCR33DRAFT_781698</name>
</gene>
<dbReference type="InterPro" id="IPR036871">
    <property type="entry name" value="PX_dom_sf"/>
</dbReference>
<dbReference type="Pfam" id="PF00787">
    <property type="entry name" value="PX"/>
    <property type="match status" value="1"/>
</dbReference>
<dbReference type="Gene3D" id="1.25.40.20">
    <property type="entry name" value="Ankyrin repeat-containing domain"/>
    <property type="match status" value="3"/>
</dbReference>
<dbReference type="GO" id="GO:0005085">
    <property type="term" value="F:guanyl-nucleotide exchange factor activity"/>
    <property type="evidence" value="ECO:0007669"/>
    <property type="project" value="TreeGrafter"/>
</dbReference>
<keyword evidence="2" id="KW-0040">ANK repeat</keyword>
<dbReference type="Gene3D" id="1.20.1050.80">
    <property type="entry name" value="VPS9 domain"/>
    <property type="match status" value="1"/>
</dbReference>
<feature type="domain" description="VPS9" evidence="3">
    <location>
        <begin position="254"/>
        <end position="400"/>
    </location>
</feature>
<dbReference type="SUPFAM" id="SSF109993">
    <property type="entry name" value="VPS9 domain"/>
    <property type="match status" value="1"/>
</dbReference>
<dbReference type="InterPro" id="IPR001683">
    <property type="entry name" value="PX_dom"/>
</dbReference>
<dbReference type="STRING" id="329046.A0A1Y2CR41"/>
<dbReference type="GO" id="GO:0097422">
    <property type="term" value="C:tubular endosome"/>
    <property type="evidence" value="ECO:0007669"/>
    <property type="project" value="TreeGrafter"/>
</dbReference>
<dbReference type="CDD" id="cd06093">
    <property type="entry name" value="PX_domain"/>
    <property type="match status" value="1"/>
</dbReference>
<dbReference type="GO" id="GO:0005769">
    <property type="term" value="C:early endosome"/>
    <property type="evidence" value="ECO:0007669"/>
    <property type="project" value="TreeGrafter"/>
</dbReference>
<dbReference type="GO" id="GO:0045022">
    <property type="term" value="P:early endosome to late endosome transport"/>
    <property type="evidence" value="ECO:0007669"/>
    <property type="project" value="TreeGrafter"/>
</dbReference>
<dbReference type="InterPro" id="IPR036770">
    <property type="entry name" value="Ankyrin_rpt-contain_sf"/>
</dbReference>
<accession>A0A1Y2CR41</accession>
<feature type="repeat" description="ANK" evidence="2">
    <location>
        <begin position="478"/>
        <end position="503"/>
    </location>
</feature>
<evidence type="ECO:0000256" key="2">
    <source>
        <dbReference type="PROSITE-ProRule" id="PRU00023"/>
    </source>
</evidence>
<dbReference type="Pfam" id="PF02204">
    <property type="entry name" value="VPS9"/>
    <property type="match status" value="1"/>
</dbReference>
<dbReference type="Pfam" id="PF00023">
    <property type="entry name" value="Ank"/>
    <property type="match status" value="1"/>
</dbReference>
<dbReference type="InterPro" id="IPR002110">
    <property type="entry name" value="Ankyrin_rpt"/>
</dbReference>
<protein>
    <submittedName>
        <fullName evidence="4">Ankyrin</fullName>
    </submittedName>
</protein>
<comment type="similarity">
    <text evidence="1">Belongs to the UPF0507 family.</text>
</comment>
<dbReference type="InterPro" id="IPR037191">
    <property type="entry name" value="VPS9_dom_sf"/>
</dbReference>
<evidence type="ECO:0000259" key="3">
    <source>
        <dbReference type="PROSITE" id="PS51205"/>
    </source>
</evidence>